<reference evidence="3" key="1">
    <citation type="submission" date="2014-09" db="EMBL/GenBank/DDBJ databases">
        <authorList>
            <person name="Mudge J."/>
            <person name="Ramaraj T."/>
            <person name="Lindquist I.E."/>
            <person name="Bharti A.K."/>
            <person name="Sundararajan A."/>
            <person name="Cameron C.T."/>
            <person name="Woodward J.E."/>
            <person name="May G.D."/>
            <person name="Brubaker C."/>
            <person name="Broadhvest J."/>
            <person name="Wilkins T.A."/>
        </authorList>
    </citation>
    <scope>NUCLEOTIDE SEQUENCE</scope>
    <source>
        <strain evidence="3">cv. AKA8401</strain>
    </source>
</reference>
<keyword evidence="3" id="KW-1185">Reference proteome</keyword>
<sequence>MVELNGYPLHFCCRKKLFTGRPSPCTLSAYVSRSYMLELCEEAMANPARGRYNKQMQTDRAKMAKRLMTSNTNLDREECHTESSKEVH</sequence>
<proteinExistence type="predicted"/>
<dbReference type="AlphaFoldDB" id="A0A0B0MVB6"/>
<dbReference type="Proteomes" id="UP000032142">
    <property type="component" value="Unassembled WGS sequence"/>
</dbReference>
<name>A0A0B0MVB6_GOSAR</name>
<gene>
    <name evidence="2" type="ORF">F383_10048</name>
</gene>
<evidence type="ECO:0000256" key="1">
    <source>
        <dbReference type="SAM" id="MobiDB-lite"/>
    </source>
</evidence>
<dbReference type="EMBL" id="JRRC01355895">
    <property type="protein sequence ID" value="KHG03444.1"/>
    <property type="molecule type" value="Genomic_DNA"/>
</dbReference>
<comment type="caution">
    <text evidence="2">The sequence shown here is derived from an EMBL/GenBank/DDBJ whole genome shotgun (WGS) entry which is preliminary data.</text>
</comment>
<feature type="compositionally biased region" description="Basic and acidic residues" evidence="1">
    <location>
        <begin position="74"/>
        <end position="88"/>
    </location>
</feature>
<organism evidence="2 3">
    <name type="scientific">Gossypium arboreum</name>
    <name type="common">Tree cotton</name>
    <name type="synonym">Gossypium nanking</name>
    <dbReference type="NCBI Taxonomy" id="29729"/>
    <lineage>
        <taxon>Eukaryota</taxon>
        <taxon>Viridiplantae</taxon>
        <taxon>Streptophyta</taxon>
        <taxon>Embryophyta</taxon>
        <taxon>Tracheophyta</taxon>
        <taxon>Spermatophyta</taxon>
        <taxon>Magnoliopsida</taxon>
        <taxon>eudicotyledons</taxon>
        <taxon>Gunneridae</taxon>
        <taxon>Pentapetalae</taxon>
        <taxon>rosids</taxon>
        <taxon>malvids</taxon>
        <taxon>Malvales</taxon>
        <taxon>Malvaceae</taxon>
        <taxon>Malvoideae</taxon>
        <taxon>Gossypium</taxon>
    </lineage>
</organism>
<feature type="region of interest" description="Disordered" evidence="1">
    <location>
        <begin position="69"/>
        <end position="88"/>
    </location>
</feature>
<protein>
    <submittedName>
        <fullName evidence="2">Nucleolar 4</fullName>
    </submittedName>
</protein>
<accession>A0A0B0MVB6</accession>
<evidence type="ECO:0000313" key="3">
    <source>
        <dbReference type="Proteomes" id="UP000032142"/>
    </source>
</evidence>
<evidence type="ECO:0000313" key="2">
    <source>
        <dbReference type="EMBL" id="KHG03444.1"/>
    </source>
</evidence>